<protein>
    <submittedName>
        <fullName evidence="2">Hemerythrin</fullName>
    </submittedName>
</protein>
<proteinExistence type="predicted"/>
<keyword evidence="3" id="KW-1185">Reference proteome</keyword>
<dbReference type="PANTHER" id="PTHR35585">
    <property type="entry name" value="HHE DOMAIN PROTEIN (AFU_ORTHOLOGUE AFUA_4G00730)"/>
    <property type="match status" value="1"/>
</dbReference>
<evidence type="ECO:0000313" key="2">
    <source>
        <dbReference type="EMBL" id="MBB4932636.1"/>
    </source>
</evidence>
<dbReference type="Gene3D" id="1.20.120.520">
    <property type="entry name" value="nmb1532 protein domain like"/>
    <property type="match status" value="1"/>
</dbReference>
<reference evidence="2 3" key="1">
    <citation type="submission" date="2020-08" db="EMBL/GenBank/DDBJ databases">
        <title>Sequencing the genomes of 1000 actinobacteria strains.</title>
        <authorList>
            <person name="Klenk H.-P."/>
        </authorList>
    </citation>
    <scope>NUCLEOTIDE SEQUENCE [LARGE SCALE GENOMIC DNA]</scope>
    <source>
        <strain evidence="2 3">DSM 102030</strain>
    </source>
</reference>
<sequence>MPAGTRDRPHRAIQELTDLPEERIMAENHDDVLTVLSKDHREAERTFNRLQQDSALSDEDRRQLIDELIIELVQHTVAEEMHVFPATRELVPDGDRIADKEIQDHAEVDRLMKQLEDLPVTDPEFESTLNELITSVREHVKDEERRLFVALRANAAPEELRDLGDKIARAKYLAPTRPHPNAPDTPPLNKVVAPGAGLVDRARDAVVGRQR</sequence>
<evidence type="ECO:0000313" key="3">
    <source>
        <dbReference type="Proteomes" id="UP000523007"/>
    </source>
</evidence>
<dbReference type="Pfam" id="PF01814">
    <property type="entry name" value="Hemerythrin"/>
    <property type="match status" value="1"/>
</dbReference>
<feature type="domain" description="Hemerythrin-like" evidence="1">
    <location>
        <begin position="33"/>
        <end position="149"/>
    </location>
</feature>
<dbReference type="Proteomes" id="UP000523007">
    <property type="component" value="Unassembled WGS sequence"/>
</dbReference>
<dbReference type="EMBL" id="JACHJT010000001">
    <property type="protein sequence ID" value="MBB4932636.1"/>
    <property type="molecule type" value="Genomic_DNA"/>
</dbReference>
<gene>
    <name evidence="2" type="ORF">F4561_003456</name>
</gene>
<comment type="caution">
    <text evidence="2">The sequence shown here is derived from an EMBL/GenBank/DDBJ whole genome shotgun (WGS) entry which is preliminary data.</text>
</comment>
<name>A0A7W7RJJ6_9ACTN</name>
<accession>A0A7W7RJJ6</accession>
<dbReference type="AlphaFoldDB" id="A0A7W7RJJ6"/>
<dbReference type="CDD" id="cd12108">
    <property type="entry name" value="Hr-like"/>
    <property type="match status" value="1"/>
</dbReference>
<dbReference type="RefSeq" id="WP_246437214.1">
    <property type="nucleotide sequence ID" value="NZ_JACHJT010000001.1"/>
</dbReference>
<organism evidence="2 3">
    <name type="scientific">Lipingzhangella halophila</name>
    <dbReference type="NCBI Taxonomy" id="1783352"/>
    <lineage>
        <taxon>Bacteria</taxon>
        <taxon>Bacillati</taxon>
        <taxon>Actinomycetota</taxon>
        <taxon>Actinomycetes</taxon>
        <taxon>Streptosporangiales</taxon>
        <taxon>Nocardiopsidaceae</taxon>
        <taxon>Lipingzhangella</taxon>
    </lineage>
</organism>
<dbReference type="InterPro" id="IPR012312">
    <property type="entry name" value="Hemerythrin-like"/>
</dbReference>
<dbReference type="PANTHER" id="PTHR35585:SF1">
    <property type="entry name" value="HHE DOMAIN PROTEIN (AFU_ORTHOLOGUE AFUA_4G00730)"/>
    <property type="match status" value="1"/>
</dbReference>
<evidence type="ECO:0000259" key="1">
    <source>
        <dbReference type="Pfam" id="PF01814"/>
    </source>
</evidence>